<keyword evidence="8" id="KW-0418">Kinase</keyword>
<dbReference type="Proteomes" id="UP000182719">
    <property type="component" value="Unassembled WGS sequence"/>
</dbReference>
<dbReference type="PANTHER" id="PTHR42878:SF7">
    <property type="entry name" value="SENSOR HISTIDINE KINASE GLRK"/>
    <property type="match status" value="1"/>
</dbReference>
<dbReference type="SMART" id="SM00091">
    <property type="entry name" value="PAS"/>
    <property type="match status" value="2"/>
</dbReference>
<dbReference type="GO" id="GO:0007234">
    <property type="term" value="P:osmosensory signaling via phosphorelay pathway"/>
    <property type="evidence" value="ECO:0007669"/>
    <property type="project" value="TreeGrafter"/>
</dbReference>
<comment type="subcellular location">
    <subcellularLocation>
        <location evidence="2">Membrane</location>
        <topology evidence="2">Multi-pass membrane protein</topology>
    </subcellularLocation>
</comment>
<dbReference type="InterPro" id="IPR000014">
    <property type="entry name" value="PAS"/>
</dbReference>
<reference evidence="15" key="1">
    <citation type="submission" date="2016-10" db="EMBL/GenBank/DDBJ databases">
        <authorList>
            <person name="Varghese N."/>
            <person name="Submissions S."/>
        </authorList>
    </citation>
    <scope>NUCLEOTIDE SEQUENCE [LARGE SCALE GENOMIC DNA]</scope>
    <source>
        <strain evidence="15">DSM 17044</strain>
    </source>
</reference>
<gene>
    <name evidence="14" type="ORF">SAMN05444354_11667</name>
</gene>
<dbReference type="Gene3D" id="3.30.450.20">
    <property type="entry name" value="PAS domain"/>
    <property type="match status" value="2"/>
</dbReference>
<keyword evidence="5" id="KW-0808">Transferase</keyword>
<dbReference type="NCBIfam" id="TIGR00229">
    <property type="entry name" value="sensory_box"/>
    <property type="match status" value="1"/>
</dbReference>
<dbReference type="PRINTS" id="PR00344">
    <property type="entry name" value="BCTRLSENSOR"/>
</dbReference>
<dbReference type="GO" id="GO:0000156">
    <property type="term" value="F:phosphorelay response regulator activity"/>
    <property type="evidence" value="ECO:0007669"/>
    <property type="project" value="TreeGrafter"/>
</dbReference>
<dbReference type="InterPro" id="IPR004358">
    <property type="entry name" value="Sig_transdc_His_kin-like_C"/>
</dbReference>
<organism evidence="14 15">
    <name type="scientific">Stigmatella aurantiaca</name>
    <dbReference type="NCBI Taxonomy" id="41"/>
    <lineage>
        <taxon>Bacteria</taxon>
        <taxon>Pseudomonadati</taxon>
        <taxon>Myxococcota</taxon>
        <taxon>Myxococcia</taxon>
        <taxon>Myxococcales</taxon>
        <taxon>Cystobacterineae</taxon>
        <taxon>Archangiaceae</taxon>
        <taxon>Stigmatella</taxon>
    </lineage>
</organism>
<evidence type="ECO:0000256" key="5">
    <source>
        <dbReference type="ARBA" id="ARBA00022679"/>
    </source>
</evidence>
<evidence type="ECO:0000256" key="2">
    <source>
        <dbReference type="ARBA" id="ARBA00004141"/>
    </source>
</evidence>
<dbReference type="CDD" id="cd00075">
    <property type="entry name" value="HATPase"/>
    <property type="match status" value="1"/>
</dbReference>
<dbReference type="GO" id="GO:0000155">
    <property type="term" value="F:phosphorelay sensor kinase activity"/>
    <property type="evidence" value="ECO:0007669"/>
    <property type="project" value="InterPro"/>
</dbReference>
<evidence type="ECO:0000256" key="10">
    <source>
        <dbReference type="ARBA" id="ARBA00022989"/>
    </source>
</evidence>
<keyword evidence="7" id="KW-0547">Nucleotide-binding</keyword>
<dbReference type="AlphaFoldDB" id="A0A1H7Y315"/>
<dbReference type="SUPFAM" id="SSF55785">
    <property type="entry name" value="PYP-like sensor domain (PAS domain)"/>
    <property type="match status" value="2"/>
</dbReference>
<dbReference type="InterPro" id="IPR036097">
    <property type="entry name" value="HisK_dim/P_sf"/>
</dbReference>
<dbReference type="PANTHER" id="PTHR42878">
    <property type="entry name" value="TWO-COMPONENT HISTIDINE KINASE"/>
    <property type="match status" value="1"/>
</dbReference>
<feature type="domain" description="Histidine kinase" evidence="13">
    <location>
        <begin position="275"/>
        <end position="485"/>
    </location>
</feature>
<evidence type="ECO:0000256" key="12">
    <source>
        <dbReference type="ARBA" id="ARBA00023136"/>
    </source>
</evidence>
<dbReference type="EMBL" id="FOAP01000016">
    <property type="protein sequence ID" value="SEM40532.1"/>
    <property type="molecule type" value="Genomic_DNA"/>
</dbReference>
<keyword evidence="6" id="KW-0812">Transmembrane</keyword>
<dbReference type="Pfam" id="PF08448">
    <property type="entry name" value="PAS_4"/>
    <property type="match status" value="1"/>
</dbReference>
<evidence type="ECO:0000313" key="15">
    <source>
        <dbReference type="Proteomes" id="UP000182719"/>
    </source>
</evidence>
<keyword evidence="15" id="KW-1185">Reference proteome</keyword>
<evidence type="ECO:0000256" key="3">
    <source>
        <dbReference type="ARBA" id="ARBA00012438"/>
    </source>
</evidence>
<evidence type="ECO:0000313" key="14">
    <source>
        <dbReference type="EMBL" id="SEM40532.1"/>
    </source>
</evidence>
<proteinExistence type="predicted"/>
<dbReference type="EC" id="2.7.13.3" evidence="3"/>
<evidence type="ECO:0000259" key="13">
    <source>
        <dbReference type="PROSITE" id="PS50109"/>
    </source>
</evidence>
<protein>
    <recommendedName>
        <fullName evidence="3">histidine kinase</fullName>
        <ecNumber evidence="3">2.7.13.3</ecNumber>
    </recommendedName>
</protein>
<dbReference type="GO" id="GO:0030295">
    <property type="term" value="F:protein kinase activator activity"/>
    <property type="evidence" value="ECO:0007669"/>
    <property type="project" value="TreeGrafter"/>
</dbReference>
<dbReference type="InterPro" id="IPR013656">
    <property type="entry name" value="PAS_4"/>
</dbReference>
<evidence type="ECO:0000256" key="9">
    <source>
        <dbReference type="ARBA" id="ARBA00022840"/>
    </source>
</evidence>
<sequence>MEQPVFPRPLDGTLLPAVPEDGRPFIQALLNAPGWALGFLDRELRLRWANDTLAALVGRPLAAQLGRAVGELWPALSAPLMALCARALKGEVISGTALTCTTPEGAALHLRVSLLPAVAGGLQSGLTLLAQDETQQVREQNFLQQSAECMKSLVDISCDGYIIHDGGTLLDVSRGCASLFDCTPEELIGDQLMNWTAPESRPVFAEAVRKGTDTPYEVFGLRRDGRRIPLQVVAREVDYRGQRARLVALWNISGHKAAQEAAARDESFREQLLGVVGHELSAPLKSLALGLNHLQQEGKLEDGPAARQLTSAARRMDRMLRELLDFIRARMTGSLPLNPAPMSLETAMARAMEEQQKVHPERPLIRAVEGDLRGQWDETRLTQLLEILLSNALQHSPSGNPVELSAKGRQDGVTLAVLDKGPPLLPEEHEALFEPFRKGRKQGREGMGLGLYLSRRIAEAHGGRITVESSLERGTCFKVWLPRQAPVY</sequence>
<dbReference type="InterPro" id="IPR003661">
    <property type="entry name" value="HisK_dim/P_dom"/>
</dbReference>
<keyword evidence="12" id="KW-0472">Membrane</keyword>
<dbReference type="Pfam" id="PF13426">
    <property type="entry name" value="PAS_9"/>
    <property type="match status" value="1"/>
</dbReference>
<dbReference type="RefSeq" id="WP_075009252.1">
    <property type="nucleotide sequence ID" value="NZ_FOAP01000016.1"/>
</dbReference>
<dbReference type="Gene3D" id="3.30.565.10">
    <property type="entry name" value="Histidine kinase-like ATPase, C-terminal domain"/>
    <property type="match status" value="1"/>
</dbReference>
<dbReference type="CDD" id="cd00082">
    <property type="entry name" value="HisKA"/>
    <property type="match status" value="1"/>
</dbReference>
<comment type="catalytic activity">
    <reaction evidence="1">
        <text>ATP + protein L-histidine = ADP + protein N-phospho-L-histidine.</text>
        <dbReference type="EC" id="2.7.13.3"/>
    </reaction>
</comment>
<evidence type="ECO:0000256" key="4">
    <source>
        <dbReference type="ARBA" id="ARBA00022553"/>
    </source>
</evidence>
<evidence type="ECO:0000256" key="8">
    <source>
        <dbReference type="ARBA" id="ARBA00022777"/>
    </source>
</evidence>
<dbReference type="InterPro" id="IPR003594">
    <property type="entry name" value="HATPase_dom"/>
</dbReference>
<dbReference type="CDD" id="cd00130">
    <property type="entry name" value="PAS"/>
    <property type="match status" value="1"/>
</dbReference>
<name>A0A1H7Y315_STIAU</name>
<dbReference type="SUPFAM" id="SSF55874">
    <property type="entry name" value="ATPase domain of HSP90 chaperone/DNA topoisomerase II/histidine kinase"/>
    <property type="match status" value="1"/>
</dbReference>
<dbReference type="PROSITE" id="PS50109">
    <property type="entry name" value="HIS_KIN"/>
    <property type="match status" value="1"/>
</dbReference>
<keyword evidence="10" id="KW-1133">Transmembrane helix</keyword>
<dbReference type="GO" id="GO:0016020">
    <property type="term" value="C:membrane"/>
    <property type="evidence" value="ECO:0007669"/>
    <property type="project" value="UniProtKB-SubCell"/>
</dbReference>
<keyword evidence="11" id="KW-0902">Two-component regulatory system</keyword>
<dbReference type="Pfam" id="PF02518">
    <property type="entry name" value="HATPase_c"/>
    <property type="match status" value="1"/>
</dbReference>
<accession>A0A1H7Y315</accession>
<evidence type="ECO:0000256" key="6">
    <source>
        <dbReference type="ARBA" id="ARBA00022692"/>
    </source>
</evidence>
<keyword evidence="9" id="KW-0067">ATP-binding</keyword>
<dbReference type="OrthoDB" id="5483751at2"/>
<dbReference type="SMART" id="SM00387">
    <property type="entry name" value="HATPase_c"/>
    <property type="match status" value="1"/>
</dbReference>
<dbReference type="InterPro" id="IPR005467">
    <property type="entry name" value="His_kinase_dom"/>
</dbReference>
<dbReference type="SUPFAM" id="SSF47384">
    <property type="entry name" value="Homodimeric domain of signal transducing histidine kinase"/>
    <property type="match status" value="1"/>
</dbReference>
<dbReference type="InterPro" id="IPR035965">
    <property type="entry name" value="PAS-like_dom_sf"/>
</dbReference>
<evidence type="ECO:0000256" key="7">
    <source>
        <dbReference type="ARBA" id="ARBA00022741"/>
    </source>
</evidence>
<dbReference type="GO" id="GO:0005524">
    <property type="term" value="F:ATP binding"/>
    <property type="evidence" value="ECO:0007669"/>
    <property type="project" value="UniProtKB-KW"/>
</dbReference>
<dbReference type="InterPro" id="IPR036890">
    <property type="entry name" value="HATPase_C_sf"/>
</dbReference>
<dbReference type="Gene3D" id="1.10.287.130">
    <property type="match status" value="1"/>
</dbReference>
<keyword evidence="4" id="KW-0597">Phosphoprotein</keyword>
<evidence type="ECO:0000256" key="1">
    <source>
        <dbReference type="ARBA" id="ARBA00000085"/>
    </source>
</evidence>
<evidence type="ECO:0000256" key="11">
    <source>
        <dbReference type="ARBA" id="ARBA00023012"/>
    </source>
</evidence>
<dbReference type="InterPro" id="IPR050351">
    <property type="entry name" value="BphY/WalK/GraS-like"/>
</dbReference>